<protein>
    <submittedName>
        <fullName evidence="1">Membrane-associated oxidoreductase</fullName>
    </submittedName>
</protein>
<evidence type="ECO:0000313" key="1">
    <source>
        <dbReference type="EMBL" id="SBO95023.1"/>
    </source>
</evidence>
<gene>
    <name evidence="1" type="ORF">BN4615_P4539</name>
</gene>
<organism evidence="1">
    <name type="scientific">Nonomuraea gerenzanensis</name>
    <dbReference type="NCBI Taxonomy" id="93944"/>
    <lineage>
        <taxon>Bacteria</taxon>
        <taxon>Bacillati</taxon>
        <taxon>Actinomycetota</taxon>
        <taxon>Actinomycetes</taxon>
        <taxon>Streptosporangiales</taxon>
        <taxon>Streptosporangiaceae</taxon>
        <taxon>Nonomuraea</taxon>
    </lineage>
</organism>
<accession>A0A1M4E8H3</accession>
<reference evidence="1" key="1">
    <citation type="submission" date="2016-04" db="EMBL/GenBank/DDBJ databases">
        <authorList>
            <person name="Evans L.H."/>
            <person name="Alamgir A."/>
            <person name="Owens N."/>
            <person name="Weber N.D."/>
            <person name="Virtaneva K."/>
            <person name="Barbian K."/>
            <person name="Babar A."/>
            <person name="Rosenke K."/>
        </authorList>
    </citation>
    <scope>NUCLEOTIDE SEQUENCE</scope>
    <source>
        <strain evidence="1">Nono1</strain>
    </source>
</reference>
<name>A0A1M4E8H3_9ACTN</name>
<sequence>MIVQGRPPRGWNAAERRLWRAFREGQELDLRIGVPAQDDPATGPAWPRERQIRSEVIAALLLDGPAAATGRVRSLRLAGARVTGPLTLRGAVIDCGLDLIGCSFEGDLDLTLASVESVLLNGCRLPGLSAEVLRARTFQMRDTRVAGNVWLQGSRVELDVDLDRTCVGGLLNANLVIVGGDFNGRNWHRHAERPGPGLVVGGSLNFAGAQVNEIDLFAARIGDGIWLQRATVGHVCAASCTVTGPIGLRGSVITGELDLAGTVVQAAEPGEMMIDLTDAQVGQVVLTPAASSVGTVSLRNARIGTLRDLSEAGPRTELDGAVYERLRPLPPHSARQRLAWLRRGCDVYTPHPYEQLASAYRASGLDREAGQVQREKLRQAAAGRGLAQRWWGRVQDLVLGYGYQPWRAAIGVAVLLTLGTLYFSTLRCRGSAGACPVKPDEHPAWDPFLYALDLLVPLVSLGHDTAWDPAGAAKAVALGLTVAGWVLATTIATAVARTLNRP</sequence>
<dbReference type="EMBL" id="LT559118">
    <property type="protein sequence ID" value="SBO95023.1"/>
    <property type="molecule type" value="Genomic_DNA"/>
</dbReference>
<proteinExistence type="predicted"/>
<dbReference type="AlphaFoldDB" id="A0A1M4E8H3"/>